<dbReference type="RefSeq" id="WP_258386242.1">
    <property type="nucleotide sequence ID" value="NZ_CP091430.1"/>
</dbReference>
<dbReference type="CDD" id="cd17536">
    <property type="entry name" value="REC_YesN-like"/>
    <property type="match status" value="1"/>
</dbReference>
<dbReference type="PROSITE" id="PS01124">
    <property type="entry name" value="HTH_ARAC_FAMILY_2"/>
    <property type="match status" value="1"/>
</dbReference>
<dbReference type="PRINTS" id="PR00032">
    <property type="entry name" value="HTHARAC"/>
</dbReference>
<dbReference type="InterPro" id="IPR020449">
    <property type="entry name" value="Tscrpt_reg_AraC-type_HTH"/>
</dbReference>
<dbReference type="Pfam" id="PF12833">
    <property type="entry name" value="HTH_18"/>
    <property type="match status" value="1"/>
</dbReference>
<dbReference type="InterPro" id="IPR009057">
    <property type="entry name" value="Homeodomain-like_sf"/>
</dbReference>
<dbReference type="SUPFAM" id="SSF46689">
    <property type="entry name" value="Homeodomain-like"/>
    <property type="match status" value="2"/>
</dbReference>
<reference evidence="7" key="1">
    <citation type="submission" date="2022-01" db="EMBL/GenBank/DDBJ databases">
        <title>Paenibacillus spongiae sp. nov., isolated from marine sponge.</title>
        <authorList>
            <person name="Li Z."/>
            <person name="Zhang M."/>
        </authorList>
    </citation>
    <scope>NUCLEOTIDE SEQUENCE</scope>
    <source>
        <strain evidence="7">PHS-Z3</strain>
    </source>
</reference>
<accession>A0ABY5S8C3</accession>
<feature type="domain" description="HTH araC/xylS-type" evidence="5">
    <location>
        <begin position="347"/>
        <end position="445"/>
    </location>
</feature>
<dbReference type="PANTHER" id="PTHR43280">
    <property type="entry name" value="ARAC-FAMILY TRANSCRIPTIONAL REGULATOR"/>
    <property type="match status" value="1"/>
</dbReference>
<feature type="modified residue" description="4-aspartylphosphate" evidence="4">
    <location>
        <position position="55"/>
    </location>
</feature>
<name>A0ABY5S8C3_9BACL</name>
<evidence type="ECO:0000256" key="3">
    <source>
        <dbReference type="ARBA" id="ARBA00023163"/>
    </source>
</evidence>
<dbReference type="InterPro" id="IPR011006">
    <property type="entry name" value="CheY-like_superfamily"/>
</dbReference>
<feature type="domain" description="Response regulatory" evidence="6">
    <location>
        <begin position="3"/>
        <end position="120"/>
    </location>
</feature>
<keyword evidence="2" id="KW-0238">DNA-binding</keyword>
<dbReference type="SMART" id="SM00448">
    <property type="entry name" value="REC"/>
    <property type="match status" value="1"/>
</dbReference>
<dbReference type="InterPro" id="IPR041522">
    <property type="entry name" value="CdaR_GGDEF"/>
</dbReference>
<dbReference type="Pfam" id="PF00072">
    <property type="entry name" value="Response_reg"/>
    <property type="match status" value="1"/>
</dbReference>
<evidence type="ECO:0000256" key="4">
    <source>
        <dbReference type="PROSITE-ProRule" id="PRU00169"/>
    </source>
</evidence>
<dbReference type="InterPro" id="IPR018060">
    <property type="entry name" value="HTH_AraC"/>
</dbReference>
<dbReference type="InterPro" id="IPR001789">
    <property type="entry name" value="Sig_transdc_resp-reg_receiver"/>
</dbReference>
<dbReference type="PANTHER" id="PTHR43280:SF28">
    <property type="entry name" value="HTH-TYPE TRANSCRIPTIONAL ACTIVATOR RHAS"/>
    <property type="match status" value="1"/>
</dbReference>
<dbReference type="EMBL" id="CP091430">
    <property type="protein sequence ID" value="UVI30172.1"/>
    <property type="molecule type" value="Genomic_DNA"/>
</dbReference>
<keyword evidence="4" id="KW-0597">Phosphoprotein</keyword>
<evidence type="ECO:0000259" key="6">
    <source>
        <dbReference type="PROSITE" id="PS50110"/>
    </source>
</evidence>
<keyword evidence="8" id="KW-1185">Reference proteome</keyword>
<evidence type="ECO:0000256" key="1">
    <source>
        <dbReference type="ARBA" id="ARBA00023015"/>
    </source>
</evidence>
<evidence type="ECO:0000259" key="5">
    <source>
        <dbReference type="PROSITE" id="PS01124"/>
    </source>
</evidence>
<dbReference type="Gene3D" id="1.10.10.60">
    <property type="entry name" value="Homeodomain-like"/>
    <property type="match status" value="2"/>
</dbReference>
<organism evidence="7 8">
    <name type="scientific">Paenibacillus spongiae</name>
    <dbReference type="NCBI Taxonomy" id="2909671"/>
    <lineage>
        <taxon>Bacteria</taxon>
        <taxon>Bacillati</taxon>
        <taxon>Bacillota</taxon>
        <taxon>Bacilli</taxon>
        <taxon>Bacillales</taxon>
        <taxon>Paenibacillaceae</taxon>
        <taxon>Paenibacillus</taxon>
    </lineage>
</organism>
<dbReference type="InterPro" id="IPR018062">
    <property type="entry name" value="HTH_AraC-typ_CS"/>
</dbReference>
<dbReference type="Gene3D" id="3.40.50.2300">
    <property type="match status" value="1"/>
</dbReference>
<evidence type="ECO:0000313" key="8">
    <source>
        <dbReference type="Proteomes" id="UP001057877"/>
    </source>
</evidence>
<dbReference type="Proteomes" id="UP001057877">
    <property type="component" value="Chromosome"/>
</dbReference>
<dbReference type="SMART" id="SM00342">
    <property type="entry name" value="HTH_ARAC"/>
    <property type="match status" value="1"/>
</dbReference>
<dbReference type="SUPFAM" id="SSF52172">
    <property type="entry name" value="CheY-like"/>
    <property type="match status" value="1"/>
</dbReference>
<dbReference type="Pfam" id="PF17853">
    <property type="entry name" value="GGDEF_2"/>
    <property type="match status" value="1"/>
</dbReference>
<keyword evidence="1" id="KW-0805">Transcription regulation</keyword>
<keyword evidence="3" id="KW-0804">Transcription</keyword>
<sequence length="447" mass="50916">MYRLLIADDEALEREGIEWIVKRMMPDTFEIIHAENGRTAIRKAEEFHPHIIMMDIRMPGIQGLEALKEIKAQHPNVKMVLVTAYEYFEYAKEALSLGVHEYLVKPAKRDQIALLLQRLVVEIEQEQRRRNDELAVRDKLFQLLPLAETELALIFMTDQVNEVELEHLADMLEISIGHGCALVLALPELGAEKKKIYETVKNAAKGIVKERLGCAVSSMVHRHMAVFLLDKLQTGDKVLREEAFHLGSELVDVLERHGIAITVGIGSVGAGIEGIRRSYYEGVFASTYDNQGRSLHRFEDLNLSSAEGNGEHANPSVTDSGTESAYVEQAINQIREEREQRTGNVLDKAVSFIRERYLEELSLEDVADHVHLNSYYFSKVFKQQTGETFIDYVTRLRIGKAKELMKDGQLSLKEVCYQVGYKDPNYFSRVFKKVTGVTPSEHRIQLQ</sequence>
<evidence type="ECO:0000256" key="2">
    <source>
        <dbReference type="ARBA" id="ARBA00023125"/>
    </source>
</evidence>
<proteinExistence type="predicted"/>
<protein>
    <submittedName>
        <fullName evidence="7">AraC family transcriptional regulator</fullName>
    </submittedName>
</protein>
<dbReference type="PROSITE" id="PS00041">
    <property type="entry name" value="HTH_ARAC_FAMILY_1"/>
    <property type="match status" value="1"/>
</dbReference>
<gene>
    <name evidence="7" type="ORF">L1F29_33200</name>
</gene>
<dbReference type="PROSITE" id="PS50110">
    <property type="entry name" value="RESPONSE_REGULATORY"/>
    <property type="match status" value="1"/>
</dbReference>
<evidence type="ECO:0000313" key="7">
    <source>
        <dbReference type="EMBL" id="UVI30172.1"/>
    </source>
</evidence>